<protein>
    <submittedName>
        <fullName evidence="2">Uncharacterized protein</fullName>
    </submittedName>
</protein>
<sequence length="77" mass="8937">MISLILLLLVMFLIYLSPIPKLVRNILGSKLKYFQWTTLALILLLFVMGTGGILLLFTLFLATFLYFTIKYFDKKSK</sequence>
<accession>A0A5R9BW42</accession>
<keyword evidence="1" id="KW-0812">Transmembrane</keyword>
<gene>
    <name evidence="2" type="ORF">FEZ51_05785</name>
</gene>
<dbReference type="Proteomes" id="UP000305541">
    <property type="component" value="Unassembled WGS sequence"/>
</dbReference>
<proteinExistence type="predicted"/>
<evidence type="ECO:0000256" key="1">
    <source>
        <dbReference type="SAM" id="Phobius"/>
    </source>
</evidence>
<dbReference type="AlphaFoldDB" id="A0A5R9BW42"/>
<dbReference type="RefSeq" id="WP_138474348.1">
    <property type="nucleotide sequence ID" value="NZ_VBTH01000008.1"/>
</dbReference>
<organism evidence="2 3">
    <name type="scientific">Pediococcus stilesii</name>
    <dbReference type="NCBI Taxonomy" id="331679"/>
    <lineage>
        <taxon>Bacteria</taxon>
        <taxon>Bacillati</taxon>
        <taxon>Bacillota</taxon>
        <taxon>Bacilli</taxon>
        <taxon>Lactobacillales</taxon>
        <taxon>Lactobacillaceae</taxon>
        <taxon>Pediococcus</taxon>
    </lineage>
</organism>
<comment type="caution">
    <text evidence="2">The sequence shown here is derived from an EMBL/GenBank/DDBJ whole genome shotgun (WGS) entry which is preliminary data.</text>
</comment>
<reference evidence="2 3" key="1">
    <citation type="submission" date="2019-05" db="EMBL/GenBank/DDBJ databases">
        <title>The metagenome of a microbial culture collection derived from dairy environment covers the genomic content of the human microbiome.</title>
        <authorList>
            <person name="Roder T."/>
            <person name="Wuthrich D."/>
            <person name="Sattari Z."/>
            <person name="Von Ah U."/>
            <person name="Bar C."/>
            <person name="Ronchi F."/>
            <person name="Macpherson A.J."/>
            <person name="Ganal-Vonarburg S.C."/>
            <person name="Bruggmann R."/>
            <person name="Vergeres G."/>
        </authorList>
    </citation>
    <scope>NUCLEOTIDE SEQUENCE [LARGE SCALE GENOMIC DNA]</scope>
    <source>
        <strain evidence="2 3">FAM 18815</strain>
    </source>
</reference>
<dbReference type="EMBL" id="VBTH01000008">
    <property type="protein sequence ID" value="TLQ04310.1"/>
    <property type="molecule type" value="Genomic_DNA"/>
</dbReference>
<keyword evidence="1" id="KW-0472">Membrane</keyword>
<evidence type="ECO:0000313" key="3">
    <source>
        <dbReference type="Proteomes" id="UP000305541"/>
    </source>
</evidence>
<name>A0A5R9BW42_9LACO</name>
<evidence type="ECO:0000313" key="2">
    <source>
        <dbReference type="EMBL" id="TLQ04310.1"/>
    </source>
</evidence>
<feature type="transmembrane region" description="Helical" evidence="1">
    <location>
        <begin position="34"/>
        <end position="67"/>
    </location>
</feature>
<keyword evidence="1" id="KW-1133">Transmembrane helix</keyword>